<dbReference type="PROSITE" id="PS00455">
    <property type="entry name" value="AMP_BINDING"/>
    <property type="match status" value="1"/>
</dbReference>
<dbReference type="AlphaFoldDB" id="A0A160TAK5"/>
<dbReference type="GO" id="GO:0004467">
    <property type="term" value="F:long-chain fatty acid-CoA ligase activity"/>
    <property type="evidence" value="ECO:0007669"/>
    <property type="project" value="UniProtKB-EC"/>
</dbReference>
<feature type="domain" description="AMP-dependent synthetase/ligase" evidence="1">
    <location>
        <begin position="6"/>
        <end position="348"/>
    </location>
</feature>
<sequence length="478" mass="51467">MVYALFQEQRQAHTDKLAIVWKDQHYSYQSLGNAVDQLINDLHAVGIQAHDQIALFVPNSPEFIIGTLATWAVGASLLPLNTAYTEEELLSYTANAKVKLVLVTEKEDQKIKDLGLATLLIDAMPVSIAQSPTTANVPADSSALVMFSSGSTGTPKQVVRSHGAVIAEILNARETLSLNSDDTIMCCAPMFHAHGLGNCFLAALMNGGTLVIHSGEFNPRKVVKTIAEQGVTIFPSVPFMCKMIASTPFKEAPNLERLRLVYTAGAPLDEEIAIAFHERFGMYLGQLYGSTETGAAAINAYPNADNRNSVGKPLANTIIKLIDDEGHPVPTGAEGEVIIQTAAMTNGYTGLDELTAETFKSDGYHTGDLGIMDAEGYLRISGRKKLMINVAGNKVDPLDIEKVVKQLPGVIDAVALGKPDPLYGEAVKVAIVSSGNLTAEDVRAHCAQHLVEYKVPKIIDFISEIPKSPLGKVLRKYL</sequence>
<dbReference type="PANTHER" id="PTHR43767:SF1">
    <property type="entry name" value="NONRIBOSOMAL PEPTIDE SYNTHASE PES1 (EUROFUNG)-RELATED"/>
    <property type="match status" value="1"/>
</dbReference>
<evidence type="ECO:0000313" key="3">
    <source>
        <dbReference type="EMBL" id="CUS40448.1"/>
    </source>
</evidence>
<dbReference type="InterPro" id="IPR000873">
    <property type="entry name" value="AMP-dep_synth/lig_dom"/>
</dbReference>
<reference evidence="3" key="1">
    <citation type="submission" date="2015-10" db="EMBL/GenBank/DDBJ databases">
        <authorList>
            <person name="Gilbert D.G."/>
        </authorList>
    </citation>
    <scope>NUCLEOTIDE SEQUENCE</scope>
</reference>
<dbReference type="Gene3D" id="3.30.300.30">
    <property type="match status" value="1"/>
</dbReference>
<name>A0A160TAK5_9ZZZZ</name>
<organism evidence="3">
    <name type="scientific">hydrothermal vent metagenome</name>
    <dbReference type="NCBI Taxonomy" id="652676"/>
    <lineage>
        <taxon>unclassified sequences</taxon>
        <taxon>metagenomes</taxon>
        <taxon>ecological metagenomes</taxon>
    </lineage>
</organism>
<proteinExistence type="predicted"/>
<dbReference type="InterPro" id="IPR045851">
    <property type="entry name" value="AMP-bd_C_sf"/>
</dbReference>
<dbReference type="Pfam" id="PF00501">
    <property type="entry name" value="AMP-binding"/>
    <property type="match status" value="1"/>
</dbReference>
<dbReference type="SUPFAM" id="SSF56801">
    <property type="entry name" value="Acetyl-CoA synthetase-like"/>
    <property type="match status" value="1"/>
</dbReference>
<dbReference type="InterPro" id="IPR050237">
    <property type="entry name" value="ATP-dep_AMP-bd_enzyme"/>
</dbReference>
<dbReference type="EMBL" id="CZQC01000015">
    <property type="protein sequence ID" value="CUS40448.1"/>
    <property type="molecule type" value="Genomic_DNA"/>
</dbReference>
<dbReference type="Pfam" id="PF13193">
    <property type="entry name" value="AMP-binding_C"/>
    <property type="match status" value="1"/>
</dbReference>
<gene>
    <name evidence="3" type="ORF">MGWOODY_Tha1552</name>
</gene>
<keyword evidence="3" id="KW-0436">Ligase</keyword>
<accession>A0A160TAK5</accession>
<dbReference type="Gene3D" id="3.40.50.12780">
    <property type="entry name" value="N-terminal domain of ligase-like"/>
    <property type="match status" value="1"/>
</dbReference>
<dbReference type="InterPro" id="IPR042099">
    <property type="entry name" value="ANL_N_sf"/>
</dbReference>
<evidence type="ECO:0000259" key="1">
    <source>
        <dbReference type="Pfam" id="PF00501"/>
    </source>
</evidence>
<dbReference type="PANTHER" id="PTHR43767">
    <property type="entry name" value="LONG-CHAIN-FATTY-ACID--COA LIGASE"/>
    <property type="match status" value="1"/>
</dbReference>
<evidence type="ECO:0000259" key="2">
    <source>
        <dbReference type="Pfam" id="PF13193"/>
    </source>
</evidence>
<feature type="domain" description="AMP-binding enzyme C-terminal" evidence="2">
    <location>
        <begin position="400"/>
        <end position="472"/>
    </location>
</feature>
<dbReference type="InterPro" id="IPR025110">
    <property type="entry name" value="AMP-bd_C"/>
</dbReference>
<dbReference type="EC" id="6.2.1.3" evidence="3"/>
<protein>
    <submittedName>
        <fullName evidence="3">Long-chain-fatty-acid--CoA ligase</fullName>
        <ecNumber evidence="3">6.2.1.3</ecNumber>
    </submittedName>
</protein>
<dbReference type="InterPro" id="IPR020845">
    <property type="entry name" value="AMP-binding_CS"/>
</dbReference>